<dbReference type="GO" id="GO:0003677">
    <property type="term" value="F:DNA binding"/>
    <property type="evidence" value="ECO:0007669"/>
    <property type="project" value="InterPro"/>
</dbReference>
<dbReference type="Proteomes" id="UP000316770">
    <property type="component" value="Chromosome"/>
</dbReference>
<dbReference type="GO" id="GO:0008170">
    <property type="term" value="F:N-methyltransferase activity"/>
    <property type="evidence" value="ECO:0007669"/>
    <property type="project" value="InterPro"/>
</dbReference>
<dbReference type="InterPro" id="IPR022749">
    <property type="entry name" value="D12N6_MeTrfase_N"/>
</dbReference>
<reference evidence="11 12" key="1">
    <citation type="submission" date="2019-02" db="EMBL/GenBank/DDBJ databases">
        <title>Deep-cultivation of Planctomycetes and their phenomic and genomic characterization uncovers novel biology.</title>
        <authorList>
            <person name="Wiegand S."/>
            <person name="Jogler M."/>
            <person name="Boedeker C."/>
            <person name="Pinto D."/>
            <person name="Vollmers J."/>
            <person name="Rivas-Marin E."/>
            <person name="Kohn T."/>
            <person name="Peeters S.H."/>
            <person name="Heuer A."/>
            <person name="Rast P."/>
            <person name="Oberbeckmann S."/>
            <person name="Bunk B."/>
            <person name="Jeske O."/>
            <person name="Meyerdierks A."/>
            <person name="Storesund J.E."/>
            <person name="Kallscheuer N."/>
            <person name="Luecker S."/>
            <person name="Lage O.M."/>
            <person name="Pohl T."/>
            <person name="Merkel B.J."/>
            <person name="Hornburger P."/>
            <person name="Mueller R.-W."/>
            <person name="Bruemmer F."/>
            <person name="Labrenz M."/>
            <person name="Spormann A.M."/>
            <person name="Op den Camp H."/>
            <person name="Overmann J."/>
            <person name="Amann R."/>
            <person name="Jetten M.S.M."/>
            <person name="Mascher T."/>
            <person name="Medema M.H."/>
            <person name="Devos D.P."/>
            <person name="Kaster A.-K."/>
            <person name="Ovreas L."/>
            <person name="Rohde M."/>
            <person name="Galperin M.Y."/>
            <person name="Jogler C."/>
        </authorList>
    </citation>
    <scope>NUCLEOTIDE SEQUENCE [LARGE SCALE GENOMIC DNA]</scope>
    <source>
        <strain evidence="11 12">Mal33</strain>
    </source>
</reference>
<dbReference type="InterPro" id="IPR052916">
    <property type="entry name" value="Type-I_RE_MTase_Subunit"/>
</dbReference>
<evidence type="ECO:0000256" key="4">
    <source>
        <dbReference type="ARBA" id="ARBA00022679"/>
    </source>
</evidence>
<evidence type="ECO:0000256" key="3">
    <source>
        <dbReference type="ARBA" id="ARBA00022603"/>
    </source>
</evidence>
<feature type="compositionally biased region" description="Polar residues" evidence="8">
    <location>
        <begin position="358"/>
        <end position="373"/>
    </location>
</feature>
<dbReference type="Gene3D" id="3.40.50.150">
    <property type="entry name" value="Vaccinia Virus protein VP39"/>
    <property type="match status" value="1"/>
</dbReference>
<dbReference type="InterPro" id="IPR029063">
    <property type="entry name" value="SAM-dependent_MTases_sf"/>
</dbReference>
<feature type="domain" description="N6 adenine-specific DNA methyltransferase N-terminal" evidence="10">
    <location>
        <begin position="13"/>
        <end position="180"/>
    </location>
</feature>
<evidence type="ECO:0000313" key="11">
    <source>
        <dbReference type="EMBL" id="QDV57214.1"/>
    </source>
</evidence>
<dbReference type="EMBL" id="CP036318">
    <property type="protein sequence ID" value="QDV57214.1"/>
    <property type="molecule type" value="Genomic_DNA"/>
</dbReference>
<dbReference type="PANTHER" id="PTHR42998">
    <property type="entry name" value="TYPE I RESTRICTION ENZYME HINDVIIP M PROTEIN-RELATED"/>
    <property type="match status" value="1"/>
</dbReference>
<dbReference type="SUPFAM" id="SSF53335">
    <property type="entry name" value="S-adenosyl-L-methionine-dependent methyltransferases"/>
    <property type="match status" value="1"/>
</dbReference>
<dbReference type="Pfam" id="PF12161">
    <property type="entry name" value="HsdM_N"/>
    <property type="match status" value="1"/>
</dbReference>
<dbReference type="GO" id="GO:0009007">
    <property type="term" value="F:site-specific DNA-methyltransferase (adenine-specific) activity"/>
    <property type="evidence" value="ECO:0007669"/>
    <property type="project" value="UniProtKB-EC"/>
</dbReference>
<dbReference type="GO" id="GO:0009307">
    <property type="term" value="P:DNA restriction-modification system"/>
    <property type="evidence" value="ECO:0007669"/>
    <property type="project" value="UniProtKB-KW"/>
</dbReference>
<feature type="domain" description="DNA methylase adenine-specific" evidence="9">
    <location>
        <begin position="193"/>
        <end position="246"/>
    </location>
</feature>
<dbReference type="RefSeq" id="WP_232529679.1">
    <property type="nucleotide sequence ID" value="NZ_CP036318.1"/>
</dbReference>
<keyword evidence="4" id="KW-0808">Transferase</keyword>
<proteinExistence type="inferred from homology"/>
<dbReference type="PANTHER" id="PTHR42998:SF1">
    <property type="entry name" value="TYPE I RESTRICTION ENZYME HINDI METHYLASE SUBUNIT"/>
    <property type="match status" value="1"/>
</dbReference>
<name>A0A518IVV4_9BACT</name>
<evidence type="ECO:0000256" key="8">
    <source>
        <dbReference type="SAM" id="MobiDB-lite"/>
    </source>
</evidence>
<evidence type="ECO:0000256" key="2">
    <source>
        <dbReference type="ARBA" id="ARBA00011900"/>
    </source>
</evidence>
<comment type="catalytic activity">
    <reaction evidence="7">
        <text>a 2'-deoxyadenosine in DNA + S-adenosyl-L-methionine = an N(6)-methyl-2'-deoxyadenosine in DNA + S-adenosyl-L-homocysteine + H(+)</text>
        <dbReference type="Rhea" id="RHEA:15197"/>
        <dbReference type="Rhea" id="RHEA-COMP:12418"/>
        <dbReference type="Rhea" id="RHEA-COMP:12419"/>
        <dbReference type="ChEBI" id="CHEBI:15378"/>
        <dbReference type="ChEBI" id="CHEBI:57856"/>
        <dbReference type="ChEBI" id="CHEBI:59789"/>
        <dbReference type="ChEBI" id="CHEBI:90615"/>
        <dbReference type="ChEBI" id="CHEBI:90616"/>
        <dbReference type="EC" id="2.1.1.72"/>
    </reaction>
</comment>
<keyword evidence="6" id="KW-0680">Restriction system</keyword>
<sequence>MSEADGQKLLKDLDKKLWTAADRLRTNLDASVYKHAVLGLIFLKYVSDAFELRQRALEDQLRDAGHDYYIDPASYSDDEYRETIRQELEVPDYYLEENVFWVPAVARWKTIQENAALPAGTEIEIAGGKKTTYKITSIGKLIDEALTAVEQDNPKLKGVLNKNYTQLQLPAESLTGLIDLIAEIPFQHESLDAKDILGHVYEYFLGQFALAEGKKSGQYDTPKSIINLIVEMLEPFKGRVYYPAMGCIVDRVLRAFTDKDTKKIVSTFHAWKRGPILSPSLGEGRGVGTTTRGGNAEQVGYRDIPGFCKSATLDEIAEHGYVLTPAVATWEPKRWKAMASPSPNRWRAPPASKPLNFTVPSPRSLGQQYVTSQ</sequence>
<evidence type="ECO:0000313" key="12">
    <source>
        <dbReference type="Proteomes" id="UP000316770"/>
    </source>
</evidence>
<evidence type="ECO:0000256" key="1">
    <source>
        <dbReference type="ARBA" id="ARBA00006594"/>
    </source>
</evidence>
<dbReference type="InterPro" id="IPR038333">
    <property type="entry name" value="T1MK-like_N_sf"/>
</dbReference>
<dbReference type="Pfam" id="PF02384">
    <property type="entry name" value="N6_Mtase"/>
    <property type="match status" value="1"/>
</dbReference>
<feature type="region of interest" description="Disordered" evidence="8">
    <location>
        <begin position="340"/>
        <end position="373"/>
    </location>
</feature>
<dbReference type="Gene3D" id="1.20.1260.30">
    <property type="match status" value="1"/>
</dbReference>
<keyword evidence="5" id="KW-0949">S-adenosyl-L-methionine</keyword>
<evidence type="ECO:0000256" key="7">
    <source>
        <dbReference type="ARBA" id="ARBA00047942"/>
    </source>
</evidence>
<comment type="similarity">
    <text evidence="1">Belongs to the N(4)/N(6)-methyltransferase family.</text>
</comment>
<evidence type="ECO:0000256" key="6">
    <source>
        <dbReference type="ARBA" id="ARBA00022747"/>
    </source>
</evidence>
<evidence type="ECO:0000256" key="5">
    <source>
        <dbReference type="ARBA" id="ARBA00022691"/>
    </source>
</evidence>
<dbReference type="AlphaFoldDB" id="A0A518IVV4"/>
<keyword evidence="12" id="KW-1185">Reference proteome</keyword>
<evidence type="ECO:0000259" key="10">
    <source>
        <dbReference type="Pfam" id="PF12161"/>
    </source>
</evidence>
<organism evidence="11 12">
    <name type="scientific">Rosistilla oblonga</name>
    <dbReference type="NCBI Taxonomy" id="2527990"/>
    <lineage>
        <taxon>Bacteria</taxon>
        <taxon>Pseudomonadati</taxon>
        <taxon>Planctomycetota</taxon>
        <taxon>Planctomycetia</taxon>
        <taxon>Pirellulales</taxon>
        <taxon>Pirellulaceae</taxon>
        <taxon>Rosistilla</taxon>
    </lineage>
</organism>
<gene>
    <name evidence="11" type="ORF">Mal33_32180</name>
</gene>
<protein>
    <recommendedName>
        <fullName evidence="2">site-specific DNA-methyltransferase (adenine-specific)</fullName>
        <ecNumber evidence="2">2.1.1.72</ecNumber>
    </recommendedName>
</protein>
<evidence type="ECO:0000259" key="9">
    <source>
        <dbReference type="Pfam" id="PF02384"/>
    </source>
</evidence>
<dbReference type="InterPro" id="IPR003356">
    <property type="entry name" value="DNA_methylase_A-5"/>
</dbReference>
<accession>A0A518IVV4</accession>
<dbReference type="EC" id="2.1.1.72" evidence="2"/>
<keyword evidence="3" id="KW-0489">Methyltransferase</keyword>
<dbReference type="GO" id="GO:0032259">
    <property type="term" value="P:methylation"/>
    <property type="evidence" value="ECO:0007669"/>
    <property type="project" value="UniProtKB-KW"/>
</dbReference>